<name>A0ABQ4UZ35_9HYPH</name>
<accession>A0ABQ4UZ35</accession>
<keyword evidence="3" id="KW-1185">Reference proteome</keyword>
<protein>
    <recommendedName>
        <fullName evidence="4">Invasion associated locus B family protein</fullName>
    </recommendedName>
</protein>
<reference evidence="2" key="2">
    <citation type="submission" date="2021-08" db="EMBL/GenBank/DDBJ databases">
        <authorList>
            <person name="Tani A."/>
            <person name="Ola A."/>
            <person name="Ogura Y."/>
            <person name="Katsura K."/>
            <person name="Hayashi T."/>
        </authorList>
    </citation>
    <scope>NUCLEOTIDE SEQUENCE</scope>
    <source>
        <strain evidence="2">DSM 14458</strain>
    </source>
</reference>
<feature type="chain" id="PRO_5047206730" description="Invasion associated locus B family protein" evidence="1">
    <location>
        <begin position="22"/>
        <end position="149"/>
    </location>
</feature>
<evidence type="ECO:0008006" key="4">
    <source>
        <dbReference type="Google" id="ProtNLM"/>
    </source>
</evidence>
<dbReference type="EMBL" id="BPRE01000014">
    <property type="protein sequence ID" value="GJE77433.1"/>
    <property type="molecule type" value="Genomic_DNA"/>
</dbReference>
<feature type="signal peptide" evidence="1">
    <location>
        <begin position="1"/>
        <end position="21"/>
    </location>
</feature>
<organism evidence="2 3">
    <name type="scientific">Methylorubrum suomiense</name>
    <dbReference type="NCBI Taxonomy" id="144191"/>
    <lineage>
        <taxon>Bacteria</taxon>
        <taxon>Pseudomonadati</taxon>
        <taxon>Pseudomonadota</taxon>
        <taxon>Alphaproteobacteria</taxon>
        <taxon>Hyphomicrobiales</taxon>
        <taxon>Methylobacteriaceae</taxon>
        <taxon>Methylorubrum</taxon>
    </lineage>
</organism>
<proteinExistence type="predicted"/>
<evidence type="ECO:0000313" key="3">
    <source>
        <dbReference type="Proteomes" id="UP001055093"/>
    </source>
</evidence>
<dbReference type="RefSeq" id="WP_210236204.1">
    <property type="nucleotide sequence ID" value="NZ_BPRE01000014.1"/>
</dbReference>
<reference evidence="2" key="1">
    <citation type="journal article" date="2021" name="Front. Microbiol.">
        <title>Comprehensive Comparative Genomics and Phenotyping of Methylobacterium Species.</title>
        <authorList>
            <person name="Alessa O."/>
            <person name="Ogura Y."/>
            <person name="Fujitani Y."/>
            <person name="Takami H."/>
            <person name="Hayashi T."/>
            <person name="Sahin N."/>
            <person name="Tani A."/>
        </authorList>
    </citation>
    <scope>NUCLEOTIDE SEQUENCE</scope>
    <source>
        <strain evidence="2">DSM 14458</strain>
    </source>
</reference>
<evidence type="ECO:0000313" key="2">
    <source>
        <dbReference type="EMBL" id="GJE77433.1"/>
    </source>
</evidence>
<dbReference type="Proteomes" id="UP001055093">
    <property type="component" value="Unassembled WGS sequence"/>
</dbReference>
<evidence type="ECO:0000256" key="1">
    <source>
        <dbReference type="SAM" id="SignalP"/>
    </source>
</evidence>
<gene>
    <name evidence="2" type="ORF">BGCPKDLD_4037</name>
</gene>
<keyword evidence="1" id="KW-0732">Signal</keyword>
<comment type="caution">
    <text evidence="2">The sequence shown here is derived from an EMBL/GenBank/DDBJ whole genome shotgun (WGS) entry which is preliminary data.</text>
</comment>
<sequence length="149" mass="16013">MRRAAHLLLALLAFGPATARAALEGVPPGGIDNWSDLRNLFVRCWTVPKGTEGSLIAFQFLLAPDGGMRGPPRVVGKRLTGDADAQKRFSDAAYAPFSRCLPAPLTPGFKALLGETLIHLSYVNGPRIKARNLGAAMTIFAEEARREAE</sequence>